<dbReference type="InterPro" id="IPR058807">
    <property type="entry name" value="ScoMcrA_N"/>
</dbReference>
<reference evidence="2 3" key="1">
    <citation type="journal article" date="2012" name="Environ. Microbiol.">
        <title>The genome of the ammonia-oxidizing Candidatus Nitrososphaera gargensis: insights into metabolic versatility and environmental adaptations.</title>
        <authorList>
            <person name="Spang A."/>
            <person name="Poehlein A."/>
            <person name="Offre P."/>
            <person name="Zumbragel S."/>
            <person name="Haider S."/>
            <person name="Rychlik N."/>
            <person name="Nowka B."/>
            <person name="Schmeisser C."/>
            <person name="Lebedeva E.V."/>
            <person name="Rattei T."/>
            <person name="Bohm C."/>
            <person name="Schmid M."/>
            <person name="Galushko A."/>
            <person name="Hatzenpichler R."/>
            <person name="Weinmaier T."/>
            <person name="Daniel R."/>
            <person name="Schleper C."/>
            <person name="Spieck E."/>
            <person name="Streit W."/>
            <person name="Wagner M."/>
        </authorList>
    </citation>
    <scope>NUCLEOTIDE SEQUENCE [LARGE SCALE GENOMIC DNA]</scope>
    <source>
        <strain evidence="3">Ga9.2</strain>
    </source>
</reference>
<keyword evidence="3" id="KW-1185">Reference proteome</keyword>
<feature type="domain" description="ScoMcrA-like N-terminal head" evidence="1">
    <location>
        <begin position="5"/>
        <end position="58"/>
    </location>
</feature>
<dbReference type="STRING" id="1237085.Ngar_c02980"/>
<dbReference type="HOGENOM" id="CLU_2875197_0_0_2"/>
<dbReference type="Proteomes" id="UP000008037">
    <property type="component" value="Chromosome"/>
</dbReference>
<evidence type="ECO:0000259" key="1">
    <source>
        <dbReference type="Pfam" id="PF26345"/>
    </source>
</evidence>
<dbReference type="Pfam" id="PF26345">
    <property type="entry name" value="ScoMcrA_N"/>
    <property type="match status" value="1"/>
</dbReference>
<protein>
    <recommendedName>
        <fullName evidence="1">ScoMcrA-like N-terminal head domain-containing protein</fullName>
    </recommendedName>
</protein>
<accession>K0I7L8</accession>
<dbReference type="BioCyc" id="CNIT1237085:G1324-298-MONOMER"/>
<dbReference type="AlphaFoldDB" id="K0I7L8"/>
<dbReference type="KEGG" id="nga:Ngar_c02980"/>
<sequence length="63" mass="7241">MIPQNITKEHILKAMQEIDKNGVPEERLSTKYYLQYNGKNYPPKYTISLANKYANGRAGPIDI</sequence>
<organism evidence="2 3">
    <name type="scientific">Nitrososphaera gargensis (strain Ga9.2)</name>
    <dbReference type="NCBI Taxonomy" id="1237085"/>
    <lineage>
        <taxon>Archaea</taxon>
        <taxon>Nitrososphaerota</taxon>
        <taxon>Nitrososphaeria</taxon>
        <taxon>Nitrososphaerales</taxon>
        <taxon>Nitrososphaeraceae</taxon>
        <taxon>Nitrososphaera</taxon>
    </lineage>
</organism>
<name>K0I7L8_NITGG</name>
<proteinExistence type="predicted"/>
<dbReference type="EMBL" id="CP002408">
    <property type="protein sequence ID" value="AFU57246.1"/>
    <property type="molecule type" value="Genomic_DNA"/>
</dbReference>
<gene>
    <name evidence="2" type="ordered locus">Ngar_c02980</name>
</gene>
<dbReference type="InParanoid" id="K0I7L8"/>
<evidence type="ECO:0000313" key="2">
    <source>
        <dbReference type="EMBL" id="AFU57246.1"/>
    </source>
</evidence>
<evidence type="ECO:0000313" key="3">
    <source>
        <dbReference type="Proteomes" id="UP000008037"/>
    </source>
</evidence>